<dbReference type="InterPro" id="IPR036052">
    <property type="entry name" value="TrpB-like_PALP_sf"/>
</dbReference>
<protein>
    <submittedName>
        <fullName evidence="6">Hydroxyectoine utilization dehydratase EutB</fullName>
    </submittedName>
</protein>
<sequence>MKSAKPLNLQSVYQAQHAIRDTALKTPLIRAESLSTNGYDVQLKLETLQPIGAFKLRGAANAIAQLSPAELARGVVCASTGNHGRALTYAAKKMGSQATICMSTLVPRNKVEAIRALGAQVEIFGNSQDDAQTVVDQLVAEKGLIEIPPFDHADIIAGQGTIGLELLADFAQIDSVIVGLSGGGLLGGIAMVLKTINPNIRVIGVSPKRGACMAACLAANRPVEITEEPTLADSLGGGIGLNNQYTFDLTKQYLDDLILLSEAQIARGMQHLFLHEGIVAEGGGAVGVAALIDQDIKQRLAPLLGKHIALIISGKNIDMAQFYDIVNPKTATPVTD</sequence>
<dbReference type="Proteomes" id="UP000471298">
    <property type="component" value="Unassembled WGS sequence"/>
</dbReference>
<dbReference type="Gene3D" id="3.40.50.1100">
    <property type="match status" value="2"/>
</dbReference>
<dbReference type="GO" id="GO:0009097">
    <property type="term" value="P:isoleucine biosynthetic process"/>
    <property type="evidence" value="ECO:0007669"/>
    <property type="project" value="TreeGrafter"/>
</dbReference>
<organism evidence="6 7">
    <name type="scientific">Ostreibacterium oceani</name>
    <dbReference type="NCBI Taxonomy" id="2654998"/>
    <lineage>
        <taxon>Bacteria</taxon>
        <taxon>Pseudomonadati</taxon>
        <taxon>Pseudomonadota</taxon>
        <taxon>Gammaproteobacteria</taxon>
        <taxon>Cardiobacteriales</taxon>
        <taxon>Ostreibacteriaceae</taxon>
        <taxon>Ostreibacterium</taxon>
    </lineage>
</organism>
<dbReference type="InterPro" id="IPR001926">
    <property type="entry name" value="TrpB-like_PALP"/>
</dbReference>
<dbReference type="GO" id="GO:0006565">
    <property type="term" value="P:L-serine catabolic process"/>
    <property type="evidence" value="ECO:0007669"/>
    <property type="project" value="TreeGrafter"/>
</dbReference>
<feature type="domain" description="Tryptophan synthase beta chain-like PALP" evidence="5">
    <location>
        <begin position="22"/>
        <end position="314"/>
    </location>
</feature>
<evidence type="ECO:0000259" key="5">
    <source>
        <dbReference type="Pfam" id="PF00291"/>
    </source>
</evidence>
<dbReference type="GO" id="GO:0004794">
    <property type="term" value="F:threonine deaminase activity"/>
    <property type="evidence" value="ECO:0007669"/>
    <property type="project" value="TreeGrafter"/>
</dbReference>
<dbReference type="NCBIfam" id="NF005680">
    <property type="entry name" value="PRK07476.1"/>
    <property type="match status" value="1"/>
</dbReference>
<evidence type="ECO:0000256" key="4">
    <source>
        <dbReference type="ARBA" id="ARBA00023239"/>
    </source>
</evidence>
<dbReference type="Pfam" id="PF00291">
    <property type="entry name" value="PALP"/>
    <property type="match status" value="1"/>
</dbReference>
<dbReference type="PANTHER" id="PTHR48078">
    <property type="entry name" value="THREONINE DEHYDRATASE, MITOCHONDRIAL-RELATED"/>
    <property type="match status" value="1"/>
</dbReference>
<dbReference type="PANTHER" id="PTHR48078:SF6">
    <property type="entry name" value="L-THREONINE DEHYDRATASE CATABOLIC TDCB"/>
    <property type="match status" value="1"/>
</dbReference>
<dbReference type="InterPro" id="IPR014333">
    <property type="entry name" value="Ectoine_EutB"/>
</dbReference>
<name>A0A6N7EX72_9GAMM</name>
<dbReference type="CDD" id="cd01562">
    <property type="entry name" value="Thr-dehyd"/>
    <property type="match status" value="1"/>
</dbReference>
<comment type="caution">
    <text evidence="6">The sequence shown here is derived from an EMBL/GenBank/DDBJ whole genome shotgun (WGS) entry which is preliminary data.</text>
</comment>
<keyword evidence="3" id="KW-0663">Pyridoxal phosphate</keyword>
<dbReference type="GO" id="GO:0003941">
    <property type="term" value="F:L-serine ammonia-lyase activity"/>
    <property type="evidence" value="ECO:0007669"/>
    <property type="project" value="TreeGrafter"/>
</dbReference>
<accession>A0A6N7EX72</accession>
<dbReference type="NCBIfam" id="TIGR02991">
    <property type="entry name" value="ectoine_eutB"/>
    <property type="match status" value="1"/>
</dbReference>
<gene>
    <name evidence="6" type="primary">eutB</name>
    <name evidence="6" type="ORF">GCU85_04595</name>
</gene>
<keyword evidence="4" id="KW-0456">Lyase</keyword>
<evidence type="ECO:0000256" key="2">
    <source>
        <dbReference type="ARBA" id="ARBA00010869"/>
    </source>
</evidence>
<dbReference type="InParanoid" id="A0A6N7EX72"/>
<evidence type="ECO:0000256" key="1">
    <source>
        <dbReference type="ARBA" id="ARBA00001933"/>
    </source>
</evidence>
<dbReference type="InterPro" id="IPR050147">
    <property type="entry name" value="Ser/Thr_Dehydratase"/>
</dbReference>
<comment type="similarity">
    <text evidence="2">Belongs to the serine/threonine dehydratase family.</text>
</comment>
<proteinExistence type="inferred from homology"/>
<evidence type="ECO:0000256" key="3">
    <source>
        <dbReference type="ARBA" id="ARBA00022898"/>
    </source>
</evidence>
<dbReference type="AlphaFoldDB" id="A0A6N7EX72"/>
<dbReference type="SUPFAM" id="SSF53686">
    <property type="entry name" value="Tryptophan synthase beta subunit-like PLP-dependent enzymes"/>
    <property type="match status" value="1"/>
</dbReference>
<dbReference type="FunFam" id="3.40.50.1100:FF:000005">
    <property type="entry name" value="Threonine dehydratase catabolic"/>
    <property type="match status" value="1"/>
</dbReference>
<evidence type="ECO:0000313" key="7">
    <source>
        <dbReference type="Proteomes" id="UP000471298"/>
    </source>
</evidence>
<reference evidence="6 7" key="1">
    <citation type="submission" date="2019-10" db="EMBL/GenBank/DDBJ databases">
        <title>Cardiobacteriales fam. a chemoheterotrophic member of the order Cardiobacteriales, and proposal of Cardiobacteriales fam. nov.</title>
        <authorList>
            <person name="Wang C."/>
        </authorList>
    </citation>
    <scope>NUCLEOTIDE SEQUENCE [LARGE SCALE GENOMIC DNA]</scope>
    <source>
        <strain evidence="6 7">ML27</strain>
    </source>
</reference>
<dbReference type="GO" id="GO:0006567">
    <property type="term" value="P:L-threonine catabolic process"/>
    <property type="evidence" value="ECO:0007669"/>
    <property type="project" value="TreeGrafter"/>
</dbReference>
<comment type="cofactor">
    <cofactor evidence="1">
        <name>pyridoxal 5'-phosphate</name>
        <dbReference type="ChEBI" id="CHEBI:597326"/>
    </cofactor>
</comment>
<keyword evidence="7" id="KW-1185">Reference proteome</keyword>
<evidence type="ECO:0000313" key="6">
    <source>
        <dbReference type="EMBL" id="MPV86009.1"/>
    </source>
</evidence>
<dbReference type="EMBL" id="WHNW01000004">
    <property type="protein sequence ID" value="MPV86009.1"/>
    <property type="molecule type" value="Genomic_DNA"/>
</dbReference>